<dbReference type="PANTHER" id="PTHR11125">
    <property type="entry name" value="SUPPRESSOR OF TY 5"/>
    <property type="match status" value="1"/>
</dbReference>
<feature type="domain" description="Spt5 transcription elongation factor N-terminal" evidence="2">
    <location>
        <begin position="67"/>
        <end position="145"/>
    </location>
</feature>
<dbReference type="GO" id="GO:0006357">
    <property type="term" value="P:regulation of transcription by RNA polymerase II"/>
    <property type="evidence" value="ECO:0007669"/>
    <property type="project" value="InterPro"/>
</dbReference>
<proteinExistence type="predicted"/>
<sequence length="495" mass="55801">MTSEMDGQGRSTAQRRVRLHREHQDGSAGHELPWAQLADGTCIQGLFVNDLDQPTPQQEAKDKQEAFLDVSAQVFDGDEESEEEDRQDPDFIDNDTRDEDVHTRSTQIANAPIEPLSVVGHAEREEAEEIARRLVTRYGNGMQEGANESGMSQLRDEPTVENFNHIFRVQTRLGKEKDSIARIEENAKKEQLTVEAFALSFDANHVYIRANHINIARCICAGYSNIFLLRLHPVAQENIPAVLTAMKKARRLIPAITSAWVTVKDKKSIYNGDLTAVLSTSPESIEVACVPRIPHPWFAPKEDLQRRPPPQIVKIDDIPSLRRETLETDGDSVVTFKWEGRTYNDGLEVITLTPDKCTAVYHPPLDHFTIQFLESGIRQPMVRYVSNLTLRTGDRVELLGAGFLHQYGKITKTEQDTFSVDIFTYNDREGTYTTNVTVDWSELRRGFCTGDHVVVYAGQHKSRRGLVSEVAEDTVTLIAENKELVCSSCDSHVQD</sequence>
<dbReference type="GO" id="GO:0006368">
    <property type="term" value="P:transcription elongation by RNA polymerase II"/>
    <property type="evidence" value="ECO:0007669"/>
    <property type="project" value="TreeGrafter"/>
</dbReference>
<dbReference type="InterPro" id="IPR022581">
    <property type="entry name" value="Spt5_N"/>
</dbReference>
<dbReference type="PANTHER" id="PTHR11125:SF7">
    <property type="entry name" value="TRANSCRIPTION ELONGATION FACTOR SPT5"/>
    <property type="match status" value="1"/>
</dbReference>
<evidence type="ECO:0000259" key="2">
    <source>
        <dbReference type="Pfam" id="PF11942"/>
    </source>
</evidence>
<name>A0A4Y7PHH0_9AGAM</name>
<dbReference type="Pfam" id="PF11942">
    <property type="entry name" value="Spt5_N"/>
    <property type="match status" value="1"/>
</dbReference>
<dbReference type="EMBL" id="ML170338">
    <property type="protein sequence ID" value="TDL14441.1"/>
    <property type="molecule type" value="Genomic_DNA"/>
</dbReference>
<keyword evidence="4" id="KW-1185">Reference proteome</keyword>
<evidence type="ECO:0000313" key="4">
    <source>
        <dbReference type="Proteomes" id="UP000294933"/>
    </source>
</evidence>
<protein>
    <recommendedName>
        <fullName evidence="2">Spt5 transcription elongation factor N-terminal domain-containing protein</fullName>
    </recommendedName>
</protein>
<feature type="compositionally biased region" description="Acidic residues" evidence="1">
    <location>
        <begin position="76"/>
        <end position="98"/>
    </location>
</feature>
<dbReference type="GO" id="GO:0032044">
    <property type="term" value="C:DSIF complex"/>
    <property type="evidence" value="ECO:0007669"/>
    <property type="project" value="TreeGrafter"/>
</dbReference>
<dbReference type="Proteomes" id="UP000294933">
    <property type="component" value="Unassembled WGS sequence"/>
</dbReference>
<organism evidence="3 4">
    <name type="scientific">Rickenella mellea</name>
    <dbReference type="NCBI Taxonomy" id="50990"/>
    <lineage>
        <taxon>Eukaryota</taxon>
        <taxon>Fungi</taxon>
        <taxon>Dikarya</taxon>
        <taxon>Basidiomycota</taxon>
        <taxon>Agaricomycotina</taxon>
        <taxon>Agaricomycetes</taxon>
        <taxon>Hymenochaetales</taxon>
        <taxon>Rickenellaceae</taxon>
        <taxon>Rickenella</taxon>
    </lineage>
</organism>
<dbReference type="InterPro" id="IPR008991">
    <property type="entry name" value="Translation_prot_SH3-like_sf"/>
</dbReference>
<dbReference type="AlphaFoldDB" id="A0A4Y7PHH0"/>
<dbReference type="VEuPathDB" id="FungiDB:BD410DRAFT_846018"/>
<dbReference type="GO" id="GO:0032784">
    <property type="term" value="P:regulation of DNA-templated transcription elongation"/>
    <property type="evidence" value="ECO:0007669"/>
    <property type="project" value="InterPro"/>
</dbReference>
<dbReference type="InterPro" id="IPR014722">
    <property type="entry name" value="Rib_uL2_dom2"/>
</dbReference>
<dbReference type="Gene3D" id="2.30.30.30">
    <property type="match status" value="1"/>
</dbReference>
<reference evidence="3 4" key="1">
    <citation type="submission" date="2018-06" db="EMBL/GenBank/DDBJ databases">
        <title>A transcriptomic atlas of mushroom development highlights an independent origin of complex multicellularity.</title>
        <authorList>
            <consortium name="DOE Joint Genome Institute"/>
            <person name="Krizsan K."/>
            <person name="Almasi E."/>
            <person name="Merenyi Z."/>
            <person name="Sahu N."/>
            <person name="Viragh M."/>
            <person name="Koszo T."/>
            <person name="Mondo S."/>
            <person name="Kiss B."/>
            <person name="Balint B."/>
            <person name="Kues U."/>
            <person name="Barry K."/>
            <person name="Hegedus J.C."/>
            <person name="Henrissat B."/>
            <person name="Johnson J."/>
            <person name="Lipzen A."/>
            <person name="Ohm R."/>
            <person name="Nagy I."/>
            <person name="Pangilinan J."/>
            <person name="Yan J."/>
            <person name="Xiong Y."/>
            <person name="Grigoriev I.V."/>
            <person name="Hibbett D.S."/>
            <person name="Nagy L.G."/>
        </authorList>
    </citation>
    <scope>NUCLEOTIDE SEQUENCE [LARGE SCALE GENOMIC DNA]</scope>
    <source>
        <strain evidence="3 4">SZMC22713</strain>
    </source>
</reference>
<feature type="region of interest" description="Disordered" evidence="1">
    <location>
        <begin position="75"/>
        <end position="109"/>
    </location>
</feature>
<feature type="region of interest" description="Disordered" evidence="1">
    <location>
        <begin position="1"/>
        <end position="33"/>
    </location>
</feature>
<feature type="compositionally biased region" description="Polar residues" evidence="1">
    <location>
        <begin position="1"/>
        <end position="12"/>
    </location>
</feature>
<dbReference type="GO" id="GO:0003729">
    <property type="term" value="F:mRNA binding"/>
    <property type="evidence" value="ECO:0007669"/>
    <property type="project" value="TreeGrafter"/>
</dbReference>
<evidence type="ECO:0000256" key="1">
    <source>
        <dbReference type="SAM" id="MobiDB-lite"/>
    </source>
</evidence>
<gene>
    <name evidence="3" type="ORF">BD410DRAFT_846018</name>
</gene>
<dbReference type="STRING" id="50990.A0A4Y7PHH0"/>
<evidence type="ECO:0000313" key="3">
    <source>
        <dbReference type="EMBL" id="TDL14441.1"/>
    </source>
</evidence>
<accession>A0A4Y7PHH0</accession>
<dbReference type="InterPro" id="IPR039659">
    <property type="entry name" value="SPT5"/>
</dbReference>
<dbReference type="SUPFAM" id="SSF50104">
    <property type="entry name" value="Translation proteins SH3-like domain"/>
    <property type="match status" value="1"/>
</dbReference>